<dbReference type="OrthoDB" id="9772095at2"/>
<dbReference type="SUPFAM" id="SSF56300">
    <property type="entry name" value="Metallo-dependent phosphatases"/>
    <property type="match status" value="1"/>
</dbReference>
<sequence length="492" mass="52770">MKATRCFVLVVCVSLLFSVFTLAHDNGDFTIIAMPDVQNESQYYPQVLHAETQWIVNARGALNIQAVVGLGDIVNNGSDNTQWANADAAFRLLDNAGIPYLLAIGNHDYDNAAPASRSAVGFNEWFGPWRYAGRPWYDGNYNGSNENFYGVLRINRQKYLVLLMEYVPRDAALSWAAQVIAANQDKQVIIVTHSYMYSDNTRVDQCDTQDLNTNNYGDKQWSKLVSQYPNVELVLSGHITNGTAAQRADLGKNGNLVNQVFSNYQTLPNGGNGYLRIMTFHPASNTIDVKTYSPFLNSYMTDARNQFTIPWRAPRTFARSGAVSGLVRDSGTCKRIAGATVAVGPSTAVSDANGFYSLTLPGGTYSASGVASAYDGSSTSVAVSNGYAVDANFFLKPNAPCAVNQASPSVTICAPADGAVVNSPARVTAGTTDNSSTVSFVQLYVDGVLKLTQSGGILDTSVTLTSGAHRLTVQAKDAAGAVFKQSVSVTVP</sequence>
<dbReference type="GO" id="GO:0016787">
    <property type="term" value="F:hydrolase activity"/>
    <property type="evidence" value="ECO:0007669"/>
    <property type="project" value="InterPro"/>
</dbReference>
<dbReference type="InterPro" id="IPR051918">
    <property type="entry name" value="STPP_CPPED1"/>
</dbReference>
<keyword evidence="1" id="KW-0732">Signal</keyword>
<dbReference type="EnsemblBacteria" id="ABF42328">
    <property type="protein sequence ID" value="ABF42328"/>
    <property type="gene ID" value="Acid345_3327"/>
</dbReference>
<organism evidence="3 4">
    <name type="scientific">Koribacter versatilis (strain Ellin345)</name>
    <dbReference type="NCBI Taxonomy" id="204669"/>
    <lineage>
        <taxon>Bacteria</taxon>
        <taxon>Pseudomonadati</taxon>
        <taxon>Acidobacteriota</taxon>
        <taxon>Terriglobia</taxon>
        <taxon>Terriglobales</taxon>
        <taxon>Candidatus Korobacteraceae</taxon>
        <taxon>Candidatus Korobacter</taxon>
    </lineage>
</organism>
<evidence type="ECO:0000313" key="3">
    <source>
        <dbReference type="EMBL" id="ABF42328.1"/>
    </source>
</evidence>
<dbReference type="Gene3D" id="2.60.40.1120">
    <property type="entry name" value="Carboxypeptidase-like, regulatory domain"/>
    <property type="match status" value="1"/>
</dbReference>
<dbReference type="PANTHER" id="PTHR43143:SF5">
    <property type="entry name" value="SECRETED PROTEIN"/>
    <property type="match status" value="1"/>
</dbReference>
<dbReference type="InterPro" id="IPR013783">
    <property type="entry name" value="Ig-like_fold"/>
</dbReference>
<dbReference type="KEGG" id="aba:Acid345_3327"/>
<dbReference type="Gene3D" id="2.60.40.10">
    <property type="entry name" value="Immunoglobulins"/>
    <property type="match status" value="1"/>
</dbReference>
<evidence type="ECO:0000313" key="4">
    <source>
        <dbReference type="Proteomes" id="UP000002432"/>
    </source>
</evidence>
<dbReference type="Proteomes" id="UP000002432">
    <property type="component" value="Chromosome"/>
</dbReference>
<feature type="signal peptide" evidence="1">
    <location>
        <begin position="1"/>
        <end position="23"/>
    </location>
</feature>
<dbReference type="EMBL" id="CP000360">
    <property type="protein sequence ID" value="ABF42328.1"/>
    <property type="molecule type" value="Genomic_DNA"/>
</dbReference>
<dbReference type="AlphaFoldDB" id="Q1ILC2"/>
<dbReference type="Pfam" id="PF00149">
    <property type="entry name" value="Metallophos"/>
    <property type="match status" value="1"/>
</dbReference>
<accession>Q1ILC2</accession>
<keyword evidence="4" id="KW-1185">Reference proteome</keyword>
<dbReference type="Gene3D" id="3.60.21.10">
    <property type="match status" value="1"/>
</dbReference>
<reference evidence="3 4" key="1">
    <citation type="journal article" date="2009" name="Appl. Environ. Microbiol.">
        <title>Three genomes from the phylum Acidobacteria provide insight into the lifestyles of these microorganisms in soils.</title>
        <authorList>
            <person name="Ward N.L."/>
            <person name="Challacombe J.F."/>
            <person name="Janssen P.H."/>
            <person name="Henrissat B."/>
            <person name="Coutinho P.M."/>
            <person name="Wu M."/>
            <person name="Xie G."/>
            <person name="Haft D.H."/>
            <person name="Sait M."/>
            <person name="Badger J."/>
            <person name="Barabote R.D."/>
            <person name="Bradley B."/>
            <person name="Brettin T.S."/>
            <person name="Brinkac L.M."/>
            <person name="Bruce D."/>
            <person name="Creasy T."/>
            <person name="Daugherty S.C."/>
            <person name="Davidsen T.M."/>
            <person name="DeBoy R.T."/>
            <person name="Detter J.C."/>
            <person name="Dodson R.J."/>
            <person name="Durkin A.S."/>
            <person name="Ganapathy A."/>
            <person name="Gwinn-Giglio M."/>
            <person name="Han C.S."/>
            <person name="Khouri H."/>
            <person name="Kiss H."/>
            <person name="Kothari S.P."/>
            <person name="Madupu R."/>
            <person name="Nelson K.E."/>
            <person name="Nelson W.C."/>
            <person name="Paulsen I."/>
            <person name="Penn K."/>
            <person name="Ren Q."/>
            <person name="Rosovitz M.J."/>
            <person name="Selengut J.D."/>
            <person name="Shrivastava S."/>
            <person name="Sullivan S.A."/>
            <person name="Tapia R."/>
            <person name="Thompson L.S."/>
            <person name="Watkins K.L."/>
            <person name="Yang Q."/>
            <person name="Yu C."/>
            <person name="Zafar N."/>
            <person name="Zhou L."/>
            <person name="Kuske C.R."/>
        </authorList>
    </citation>
    <scope>NUCLEOTIDE SEQUENCE [LARGE SCALE GENOMIC DNA]</scope>
    <source>
        <strain evidence="3 4">Ellin345</strain>
    </source>
</reference>
<name>Q1ILC2_KORVE</name>
<gene>
    <name evidence="3" type="ordered locus">Acid345_3327</name>
</gene>
<dbReference type="InterPro" id="IPR008969">
    <property type="entry name" value="CarboxyPept-like_regulatory"/>
</dbReference>
<protein>
    <submittedName>
        <fullName evidence="3">Metallophosphoesterase</fullName>
    </submittedName>
</protein>
<dbReference type="SUPFAM" id="SSF49464">
    <property type="entry name" value="Carboxypeptidase regulatory domain-like"/>
    <property type="match status" value="1"/>
</dbReference>
<dbReference type="Pfam" id="PF17957">
    <property type="entry name" value="Big_7"/>
    <property type="match status" value="1"/>
</dbReference>
<dbReference type="eggNOG" id="COG1409">
    <property type="taxonomic scope" value="Bacteria"/>
</dbReference>
<proteinExistence type="predicted"/>
<dbReference type="HOGENOM" id="CLU_554098_0_0_0"/>
<evidence type="ECO:0000259" key="2">
    <source>
        <dbReference type="Pfam" id="PF00149"/>
    </source>
</evidence>
<dbReference type="PANTHER" id="PTHR43143">
    <property type="entry name" value="METALLOPHOSPHOESTERASE, CALCINEURIN SUPERFAMILY"/>
    <property type="match status" value="1"/>
</dbReference>
<dbReference type="InterPro" id="IPR029052">
    <property type="entry name" value="Metallo-depent_PP-like"/>
</dbReference>
<dbReference type="InterPro" id="IPR004843">
    <property type="entry name" value="Calcineurin-like_PHP"/>
</dbReference>
<dbReference type="RefSeq" id="WP_011524127.1">
    <property type="nucleotide sequence ID" value="NC_008009.1"/>
</dbReference>
<evidence type="ECO:0000256" key="1">
    <source>
        <dbReference type="SAM" id="SignalP"/>
    </source>
</evidence>
<feature type="domain" description="Calcineurin-like phosphoesterase" evidence="2">
    <location>
        <begin position="57"/>
        <end position="239"/>
    </location>
</feature>
<feature type="chain" id="PRO_5004190896" evidence="1">
    <location>
        <begin position="24"/>
        <end position="492"/>
    </location>
</feature>